<dbReference type="PANTHER" id="PTHR43386">
    <property type="entry name" value="OLIGOPEPTIDE TRANSPORT SYSTEM PERMEASE PROTEIN APPC"/>
    <property type="match status" value="1"/>
</dbReference>
<evidence type="ECO:0000313" key="11">
    <source>
        <dbReference type="EMBL" id="AEQ53837.1"/>
    </source>
</evidence>
<feature type="transmembrane region" description="Helical" evidence="9">
    <location>
        <begin position="50"/>
        <end position="70"/>
    </location>
</feature>
<gene>
    <name evidence="11" type="ordered locus">KKY_3855</name>
</gene>
<dbReference type="GO" id="GO:0015833">
    <property type="term" value="P:peptide transport"/>
    <property type="evidence" value="ECO:0007669"/>
    <property type="project" value="UniProtKB-KW"/>
</dbReference>
<dbReference type="Gene3D" id="1.10.3720.10">
    <property type="entry name" value="MetI-like"/>
    <property type="match status" value="1"/>
</dbReference>
<keyword evidence="12" id="KW-1185">Reference proteome</keyword>
<keyword evidence="5" id="KW-0571">Peptide transport</keyword>
<keyword evidence="3" id="KW-1003">Cell membrane</keyword>
<name>G4RD87_PELHB</name>
<evidence type="ECO:0000259" key="10">
    <source>
        <dbReference type="PROSITE" id="PS50928"/>
    </source>
</evidence>
<keyword evidence="6" id="KW-0653">Protein transport</keyword>
<dbReference type="InterPro" id="IPR050366">
    <property type="entry name" value="BP-dependent_transpt_permease"/>
</dbReference>
<evidence type="ECO:0000256" key="1">
    <source>
        <dbReference type="ARBA" id="ARBA00004651"/>
    </source>
</evidence>
<dbReference type="SUPFAM" id="SSF161098">
    <property type="entry name" value="MetI-like"/>
    <property type="match status" value="1"/>
</dbReference>
<proteinExistence type="inferred from homology"/>
<dbReference type="eggNOG" id="COG1173">
    <property type="taxonomic scope" value="Bacteria"/>
</dbReference>
<keyword evidence="8 9" id="KW-0472">Membrane</keyword>
<evidence type="ECO:0000256" key="3">
    <source>
        <dbReference type="ARBA" id="ARBA00022475"/>
    </source>
</evidence>
<dbReference type="GO" id="GO:0015031">
    <property type="term" value="P:protein transport"/>
    <property type="evidence" value="ECO:0007669"/>
    <property type="project" value="UniProtKB-KW"/>
</dbReference>
<evidence type="ECO:0000256" key="7">
    <source>
        <dbReference type="ARBA" id="ARBA00022989"/>
    </source>
</evidence>
<evidence type="ECO:0000256" key="2">
    <source>
        <dbReference type="ARBA" id="ARBA00022448"/>
    </source>
</evidence>
<feature type="transmembrane region" description="Helical" evidence="9">
    <location>
        <begin position="238"/>
        <end position="260"/>
    </location>
</feature>
<dbReference type="Proteomes" id="UP000008850">
    <property type="component" value="Chromosome"/>
</dbReference>
<feature type="transmembrane region" description="Helical" evidence="9">
    <location>
        <begin position="6"/>
        <end position="29"/>
    </location>
</feature>
<dbReference type="PROSITE" id="PS50928">
    <property type="entry name" value="ABC_TM1"/>
    <property type="match status" value="1"/>
</dbReference>
<reference evidence="11 12" key="1">
    <citation type="journal article" date="2012" name="J. Bacteriol.">
        <title>Complete genome sequence of Pelagibacterium halotolerans B2T.</title>
        <authorList>
            <person name="Huo Y.Y."/>
            <person name="Cheng H."/>
            <person name="Han X.F."/>
            <person name="Jiang X.W."/>
            <person name="Sun C."/>
            <person name="Zhang X.Q."/>
            <person name="Zhu X.F."/>
            <person name="Liu Y.F."/>
            <person name="Li P.F."/>
            <person name="Ni P.X."/>
            <person name="Wu M."/>
        </authorList>
    </citation>
    <scope>NUCLEOTIDE SEQUENCE [LARGE SCALE GENOMIC DNA]</scope>
    <source>
        <strain evidence="12">DSM 22347 / JCM 15775 / CGMCC 1.7692 / B2</strain>
    </source>
</reference>
<accession>G4RD87</accession>
<comment type="similarity">
    <text evidence="9">Belongs to the binding-protein-dependent transport system permease family.</text>
</comment>
<evidence type="ECO:0000313" key="12">
    <source>
        <dbReference type="Proteomes" id="UP000008850"/>
    </source>
</evidence>
<dbReference type="EMBL" id="CP003075">
    <property type="protein sequence ID" value="AEQ53837.1"/>
    <property type="molecule type" value="Genomic_DNA"/>
</dbReference>
<sequence length="284" mass="30980">MLRDKFALVSVSFLLLVFVSAVLGPLFLGDIGTSMNLRARNAPPFELERGFWYILGGDPLGRSILARIILAAQTTLLIAGSTVLVSATVGVTLGLIAGYRGGFMSDAILRVTDIIMSFPSLLLALVVLYVFDPSVLNVVIVLAVTRIPVFLRTTRAEVMEIRSRMFVISAEVTGASVFRVVTRHILPMVAPTIATLMTIDFAFVMLAEASLSFLGLGVQAPDVTWGVMVSEGRGYLATAWWLSFWPGLAITLVTMSLNIVSNWLRIATDPVQRWRLESEVNSNE</sequence>
<dbReference type="GO" id="GO:0005886">
    <property type="term" value="C:plasma membrane"/>
    <property type="evidence" value="ECO:0007669"/>
    <property type="project" value="UniProtKB-SubCell"/>
</dbReference>
<organism evidence="11 12">
    <name type="scientific">Pelagibacterium halotolerans (strain DSM 22347 / JCM 15775 / CGMCC 1.7692 / B2)</name>
    <dbReference type="NCBI Taxonomy" id="1082931"/>
    <lineage>
        <taxon>Bacteria</taxon>
        <taxon>Pseudomonadati</taxon>
        <taxon>Pseudomonadota</taxon>
        <taxon>Alphaproteobacteria</taxon>
        <taxon>Hyphomicrobiales</taxon>
        <taxon>Devosiaceae</taxon>
        <taxon>Pelagibacterium</taxon>
    </lineage>
</organism>
<protein>
    <submittedName>
        <fullName evidence="11">Dipeptide transport system permease protein DppC</fullName>
    </submittedName>
</protein>
<dbReference type="AlphaFoldDB" id="G4RD87"/>
<dbReference type="CDD" id="cd06261">
    <property type="entry name" value="TM_PBP2"/>
    <property type="match status" value="1"/>
</dbReference>
<dbReference type="PANTHER" id="PTHR43386:SF1">
    <property type="entry name" value="D,D-DIPEPTIDE TRANSPORT SYSTEM PERMEASE PROTEIN DDPC-RELATED"/>
    <property type="match status" value="1"/>
</dbReference>
<dbReference type="HOGENOM" id="CLU_028518_5_0_5"/>
<dbReference type="Pfam" id="PF00528">
    <property type="entry name" value="BPD_transp_1"/>
    <property type="match status" value="1"/>
</dbReference>
<dbReference type="GO" id="GO:0055085">
    <property type="term" value="P:transmembrane transport"/>
    <property type="evidence" value="ECO:0007669"/>
    <property type="project" value="InterPro"/>
</dbReference>
<evidence type="ECO:0000256" key="9">
    <source>
        <dbReference type="RuleBase" id="RU363032"/>
    </source>
</evidence>
<feature type="domain" description="ABC transmembrane type-1" evidence="10">
    <location>
        <begin position="72"/>
        <end position="261"/>
    </location>
</feature>
<dbReference type="InterPro" id="IPR000515">
    <property type="entry name" value="MetI-like"/>
</dbReference>
<evidence type="ECO:0000256" key="5">
    <source>
        <dbReference type="ARBA" id="ARBA00022856"/>
    </source>
</evidence>
<feature type="transmembrane region" description="Helical" evidence="9">
    <location>
        <begin position="193"/>
        <end position="218"/>
    </location>
</feature>
<keyword evidence="4 9" id="KW-0812">Transmembrane</keyword>
<dbReference type="PATRIC" id="fig|1082931.4.peg.3807"/>
<evidence type="ECO:0000256" key="8">
    <source>
        <dbReference type="ARBA" id="ARBA00023136"/>
    </source>
</evidence>
<dbReference type="STRING" id="1082931.KKY_3855"/>
<feature type="transmembrane region" description="Helical" evidence="9">
    <location>
        <begin position="76"/>
        <end position="99"/>
    </location>
</feature>
<evidence type="ECO:0000256" key="6">
    <source>
        <dbReference type="ARBA" id="ARBA00022927"/>
    </source>
</evidence>
<comment type="subcellular location">
    <subcellularLocation>
        <location evidence="1 9">Cell membrane</location>
        <topology evidence="1 9">Multi-pass membrane protein</topology>
    </subcellularLocation>
</comment>
<dbReference type="KEGG" id="phl:KKY_3855"/>
<keyword evidence="7 9" id="KW-1133">Transmembrane helix</keyword>
<keyword evidence="2 9" id="KW-0813">Transport</keyword>
<dbReference type="InterPro" id="IPR035906">
    <property type="entry name" value="MetI-like_sf"/>
</dbReference>
<evidence type="ECO:0000256" key="4">
    <source>
        <dbReference type="ARBA" id="ARBA00022692"/>
    </source>
</evidence>